<reference evidence="2" key="1">
    <citation type="journal article" date="2023" name="Front. Plant Sci.">
        <title>Chromosomal-level genome assembly of Melastoma candidum provides insights into trichome evolution.</title>
        <authorList>
            <person name="Zhong Y."/>
            <person name="Wu W."/>
            <person name="Sun C."/>
            <person name="Zou P."/>
            <person name="Liu Y."/>
            <person name="Dai S."/>
            <person name="Zhou R."/>
        </authorList>
    </citation>
    <scope>NUCLEOTIDE SEQUENCE [LARGE SCALE GENOMIC DNA]</scope>
</reference>
<name>A0ACB9L3D7_9MYRT</name>
<dbReference type="Proteomes" id="UP001057402">
    <property type="component" value="Chromosome 12"/>
</dbReference>
<organism evidence="1 2">
    <name type="scientific">Melastoma candidum</name>
    <dbReference type="NCBI Taxonomy" id="119954"/>
    <lineage>
        <taxon>Eukaryota</taxon>
        <taxon>Viridiplantae</taxon>
        <taxon>Streptophyta</taxon>
        <taxon>Embryophyta</taxon>
        <taxon>Tracheophyta</taxon>
        <taxon>Spermatophyta</taxon>
        <taxon>Magnoliopsida</taxon>
        <taxon>eudicotyledons</taxon>
        <taxon>Gunneridae</taxon>
        <taxon>Pentapetalae</taxon>
        <taxon>rosids</taxon>
        <taxon>malvids</taxon>
        <taxon>Myrtales</taxon>
        <taxon>Melastomataceae</taxon>
        <taxon>Melastomatoideae</taxon>
        <taxon>Melastomateae</taxon>
        <taxon>Melastoma</taxon>
    </lineage>
</organism>
<evidence type="ECO:0000313" key="2">
    <source>
        <dbReference type="Proteomes" id="UP001057402"/>
    </source>
</evidence>
<gene>
    <name evidence="1" type="ORF">MLD38_039101</name>
</gene>
<accession>A0ACB9L3D7</accession>
<protein>
    <submittedName>
        <fullName evidence="1">Uncharacterized protein</fullName>
    </submittedName>
</protein>
<proteinExistence type="predicted"/>
<dbReference type="EMBL" id="CM042891">
    <property type="protein sequence ID" value="KAI4303478.1"/>
    <property type="molecule type" value="Genomic_DNA"/>
</dbReference>
<comment type="caution">
    <text evidence="1">The sequence shown here is derived from an EMBL/GenBank/DDBJ whole genome shotgun (WGS) entry which is preliminary data.</text>
</comment>
<sequence>MDLLIAAAFTLYFLWLVFQALTYLTNSNTGSKSKDGAAAPTLPPGPKPLPIIGNLLSLGSLPHRSLSEISSSYGPIIKVSLGSVTTVIISSPELAKEIYHAHDASFPLRYIPDAVTPFDQDKYALPWMPISPLWKSLRRVCTQHLFSVRKLDSTQYLRRTCLEILLEQVTECCRDGVAVNLGEAAFGTSLNLMTNSMFSINASEIGNRGKRGCEGSVKEFKEIVWSILEEAGKPNVSDFFPVLKRFDLQGARRRMTRNFGRMLQVIEGLIEKRLDERAKNGEKRENTNSDLLDTLLDICEEKTEAMQVFHIKHFFLDLFIAGTDTTSSTVEWAMAELLHNPEKLARSQDELHRIVGNGKPIEESDFCRLPYLNAIVKETFRLHPAAPLLMPRKCSDDTLIGGYTVPRDSQVFVNVWAIGRDKDVWGDDATEFMPERFLGSSIDLKGQYPELSPFGGGRRICPGLPLAVRMAHLMLGSLLNNFGWKIADGVAAEEMNMDEKFGITLQKAQPLRAVPLRITETSGREN</sequence>
<keyword evidence="2" id="KW-1185">Reference proteome</keyword>
<evidence type="ECO:0000313" key="1">
    <source>
        <dbReference type="EMBL" id="KAI4303478.1"/>
    </source>
</evidence>